<feature type="compositionally biased region" description="Gly residues" evidence="1">
    <location>
        <begin position="25"/>
        <end position="35"/>
    </location>
</feature>
<dbReference type="EMBL" id="CP013140">
    <property type="protein sequence ID" value="ALN57895.1"/>
    <property type="molecule type" value="Genomic_DNA"/>
</dbReference>
<dbReference type="KEGG" id="lez:GLE_2546"/>
<feature type="compositionally biased region" description="Basic and acidic residues" evidence="1">
    <location>
        <begin position="1"/>
        <end position="11"/>
    </location>
</feature>
<protein>
    <submittedName>
        <fullName evidence="2">Uncharacterized protein</fullName>
    </submittedName>
</protein>
<feature type="region of interest" description="Disordered" evidence="1">
    <location>
        <begin position="1"/>
        <end position="74"/>
    </location>
</feature>
<dbReference type="AlphaFoldDB" id="A0A0S2DGX6"/>
<proteinExistence type="predicted"/>
<accession>A0A0S2DGX6</accession>
<reference evidence="2 3" key="1">
    <citation type="submission" date="2015-11" db="EMBL/GenBank/DDBJ databases">
        <title>Genome sequences of Lysobacter enzymogenes strain C3 and Lysobacter antibioticus ATCC 29479.</title>
        <authorList>
            <person name="Kobayashi D.Y."/>
        </authorList>
    </citation>
    <scope>NUCLEOTIDE SEQUENCE [LARGE SCALE GENOMIC DNA]</scope>
    <source>
        <strain evidence="2 3">C3</strain>
    </source>
</reference>
<dbReference type="STRING" id="69.GLE_2546"/>
<gene>
    <name evidence="2" type="ORF">GLE_2546</name>
</gene>
<evidence type="ECO:0000313" key="3">
    <source>
        <dbReference type="Proteomes" id="UP000061569"/>
    </source>
</evidence>
<name>A0A0S2DGX6_LYSEN</name>
<evidence type="ECO:0000256" key="1">
    <source>
        <dbReference type="SAM" id="MobiDB-lite"/>
    </source>
</evidence>
<sequence length="74" mass="8289">MDGSGHEETCRKVGAAVAARPRASGHGGVRGGGGYVRWIRRARPRRPQDEFRVRPHRSRRDGGSVPRRARRFAE</sequence>
<organism evidence="2 3">
    <name type="scientific">Lysobacter enzymogenes</name>
    <dbReference type="NCBI Taxonomy" id="69"/>
    <lineage>
        <taxon>Bacteria</taxon>
        <taxon>Pseudomonadati</taxon>
        <taxon>Pseudomonadota</taxon>
        <taxon>Gammaproteobacteria</taxon>
        <taxon>Lysobacterales</taxon>
        <taxon>Lysobacteraceae</taxon>
        <taxon>Lysobacter</taxon>
    </lineage>
</organism>
<evidence type="ECO:0000313" key="2">
    <source>
        <dbReference type="EMBL" id="ALN57895.1"/>
    </source>
</evidence>
<dbReference type="Proteomes" id="UP000061569">
    <property type="component" value="Chromosome"/>
</dbReference>